<name>A0A9P5L759_PENCR</name>
<evidence type="ECO:0000313" key="2">
    <source>
        <dbReference type="Proteomes" id="UP000701341"/>
    </source>
</evidence>
<keyword evidence="2" id="KW-1185">Reference proteome</keyword>
<evidence type="ECO:0008006" key="3">
    <source>
        <dbReference type="Google" id="ProtNLM"/>
    </source>
</evidence>
<sequence length="177" mass="19382">MKSMRWNVLYFTGWSDILAGKDAAILPISNLAVRVTIAAAIFVENGLGFRGEAGDSSPYNLSYAALSFEDELNMGYSHMRDDDPTSLNDDYVQTFTVSSYPGRDIPPDQFEIMVRRHGPVTRYLSQVNERACLEIPLKGFGGSFTISTGKSIAPYVAGGIGITPLLVQIPELDIPQL</sequence>
<dbReference type="PANTHER" id="PTHR42815:SF2">
    <property type="entry name" value="FAD-BINDING, PUTATIVE (AFU_ORTHOLOGUE AFUA_6G07600)-RELATED"/>
    <property type="match status" value="1"/>
</dbReference>
<proteinExistence type="predicted"/>
<protein>
    <recommendedName>
        <fullName evidence="3">FAD-binding FR-type domain-containing protein</fullName>
    </recommendedName>
</protein>
<dbReference type="PANTHER" id="PTHR42815">
    <property type="entry name" value="FAD-BINDING, PUTATIVE (AFU_ORTHOLOGUE AFUA_6G07600)-RELATED"/>
    <property type="match status" value="1"/>
</dbReference>
<gene>
    <name evidence="1" type="ORF">PCG10_006121</name>
</gene>
<dbReference type="AlphaFoldDB" id="A0A9P5L759"/>
<comment type="caution">
    <text evidence="1">The sequence shown here is derived from an EMBL/GenBank/DDBJ whole genome shotgun (WGS) entry which is preliminary data.</text>
</comment>
<dbReference type="EMBL" id="JAAOZQ010000004">
    <property type="protein sequence ID" value="KAF7529790.1"/>
    <property type="molecule type" value="Genomic_DNA"/>
</dbReference>
<dbReference type="Proteomes" id="UP000701341">
    <property type="component" value="Unassembled WGS sequence"/>
</dbReference>
<evidence type="ECO:0000313" key="1">
    <source>
        <dbReference type="EMBL" id="KAF7529790.1"/>
    </source>
</evidence>
<reference evidence="1" key="1">
    <citation type="submission" date="2020-02" db="EMBL/GenBank/DDBJ databases">
        <authorList>
            <person name="Lichtner F.J."/>
        </authorList>
    </citation>
    <scope>NUCLEOTIDE SEQUENCE</scope>
    <source>
        <strain evidence="1">G10</strain>
    </source>
</reference>
<accession>A0A9P5L759</accession>
<organism evidence="1 2">
    <name type="scientific">Penicillium crustosum</name>
    <name type="common">Blue mold fungus</name>
    <dbReference type="NCBI Taxonomy" id="36656"/>
    <lineage>
        <taxon>Eukaryota</taxon>
        <taxon>Fungi</taxon>
        <taxon>Dikarya</taxon>
        <taxon>Ascomycota</taxon>
        <taxon>Pezizomycotina</taxon>
        <taxon>Eurotiomycetes</taxon>
        <taxon>Eurotiomycetidae</taxon>
        <taxon>Eurotiales</taxon>
        <taxon>Aspergillaceae</taxon>
        <taxon>Penicillium</taxon>
    </lineage>
</organism>